<sequence>MTFVPQALQSEIKIAPWYYNLKLGMRHGHYNLKLGMRHGHFNPKELKL</sequence>
<dbReference type="RefSeq" id="WP_380166301.1">
    <property type="nucleotide sequence ID" value="NZ_JBHTNU010000014.1"/>
</dbReference>
<proteinExistence type="predicted"/>
<comment type="caution">
    <text evidence="1">The sequence shown here is derived from an EMBL/GenBank/DDBJ whole genome shotgun (WGS) entry which is preliminary data.</text>
</comment>
<dbReference type="EMBL" id="JBHTNU010000014">
    <property type="protein sequence ID" value="MFD1427904.1"/>
    <property type="molecule type" value="Genomic_DNA"/>
</dbReference>
<protein>
    <submittedName>
        <fullName evidence="1">Uncharacterized protein</fullName>
    </submittedName>
</protein>
<reference evidence="2" key="1">
    <citation type="journal article" date="2019" name="Int. J. Syst. Evol. Microbiol.">
        <title>The Global Catalogue of Microorganisms (GCM) 10K type strain sequencing project: providing services to taxonomists for standard genome sequencing and annotation.</title>
        <authorList>
            <consortium name="The Broad Institute Genomics Platform"/>
            <consortium name="The Broad Institute Genome Sequencing Center for Infectious Disease"/>
            <person name="Wu L."/>
            <person name="Ma J."/>
        </authorList>
    </citation>
    <scope>NUCLEOTIDE SEQUENCE [LARGE SCALE GENOMIC DNA]</scope>
    <source>
        <strain evidence="2">S1</strain>
    </source>
</reference>
<keyword evidence="2" id="KW-1185">Reference proteome</keyword>
<gene>
    <name evidence="1" type="ORF">ACFQ4Y_13425</name>
</gene>
<evidence type="ECO:0000313" key="2">
    <source>
        <dbReference type="Proteomes" id="UP001597282"/>
    </source>
</evidence>
<name>A0ABW4CAW8_9BACL</name>
<organism evidence="1 2">
    <name type="scientific">Kroppenstedtia sanguinis</name>
    <dbReference type="NCBI Taxonomy" id="1380684"/>
    <lineage>
        <taxon>Bacteria</taxon>
        <taxon>Bacillati</taxon>
        <taxon>Bacillota</taxon>
        <taxon>Bacilli</taxon>
        <taxon>Bacillales</taxon>
        <taxon>Thermoactinomycetaceae</taxon>
        <taxon>Kroppenstedtia</taxon>
    </lineage>
</organism>
<evidence type="ECO:0000313" key="1">
    <source>
        <dbReference type="EMBL" id="MFD1427904.1"/>
    </source>
</evidence>
<accession>A0ABW4CAW8</accession>
<dbReference type="Proteomes" id="UP001597282">
    <property type="component" value="Unassembled WGS sequence"/>
</dbReference>